<keyword evidence="2" id="KW-1185">Reference proteome</keyword>
<dbReference type="STRING" id="405671.SAMN05421827_12837"/>
<dbReference type="Proteomes" id="UP000199643">
    <property type="component" value="Unassembled WGS sequence"/>
</dbReference>
<sequence>MFLIGFIKNDEPRTLINPVMCRNETEVYTWLASFFNDENFSLDKPITQQSVTESLSDGAPVLVPINGYSVAIMFGEDGAIQNSTERFVHTDLFNYEDYMAN</sequence>
<protein>
    <submittedName>
        <fullName evidence="1">Uncharacterized protein</fullName>
    </submittedName>
</protein>
<evidence type="ECO:0000313" key="1">
    <source>
        <dbReference type="EMBL" id="SDH53719.1"/>
    </source>
</evidence>
<proteinExistence type="predicted"/>
<dbReference type="EMBL" id="FNCH01000028">
    <property type="protein sequence ID" value="SDH53719.1"/>
    <property type="molecule type" value="Genomic_DNA"/>
</dbReference>
<name>A0A1G8D8N5_9SPHI</name>
<gene>
    <name evidence="1" type="ORF">SAMN05421827_12837</name>
</gene>
<dbReference type="AlphaFoldDB" id="A0A1G8D8N5"/>
<accession>A0A1G8D8N5</accession>
<reference evidence="2" key="1">
    <citation type="submission" date="2016-10" db="EMBL/GenBank/DDBJ databases">
        <authorList>
            <person name="Varghese N."/>
            <person name="Submissions S."/>
        </authorList>
    </citation>
    <scope>NUCLEOTIDE SEQUENCE [LARGE SCALE GENOMIC DNA]</scope>
    <source>
        <strain evidence="2">DSM 17933</strain>
    </source>
</reference>
<organism evidence="1 2">
    <name type="scientific">Pedobacter terrae</name>
    <dbReference type="NCBI Taxonomy" id="405671"/>
    <lineage>
        <taxon>Bacteria</taxon>
        <taxon>Pseudomonadati</taxon>
        <taxon>Bacteroidota</taxon>
        <taxon>Sphingobacteriia</taxon>
        <taxon>Sphingobacteriales</taxon>
        <taxon>Sphingobacteriaceae</taxon>
        <taxon>Pedobacter</taxon>
    </lineage>
</organism>
<evidence type="ECO:0000313" key="2">
    <source>
        <dbReference type="Proteomes" id="UP000199643"/>
    </source>
</evidence>